<dbReference type="KEGG" id="svp:Pan189_38930"/>
<dbReference type="EMBL" id="CP036268">
    <property type="protein sequence ID" value="QDT39485.1"/>
    <property type="molecule type" value="Genomic_DNA"/>
</dbReference>
<feature type="transmembrane region" description="Helical" evidence="2">
    <location>
        <begin position="64"/>
        <end position="83"/>
    </location>
</feature>
<dbReference type="Proteomes" id="UP000317318">
    <property type="component" value="Chromosome"/>
</dbReference>
<evidence type="ECO:0000256" key="1">
    <source>
        <dbReference type="SAM" id="MobiDB-lite"/>
    </source>
</evidence>
<keyword evidence="2" id="KW-0472">Membrane</keyword>
<feature type="compositionally biased region" description="Basic and acidic residues" evidence="1">
    <location>
        <begin position="172"/>
        <end position="188"/>
    </location>
</feature>
<evidence type="ECO:0000313" key="4">
    <source>
        <dbReference type="Proteomes" id="UP000317318"/>
    </source>
</evidence>
<keyword evidence="2" id="KW-1133">Transmembrane helix</keyword>
<keyword evidence="4" id="KW-1185">Reference proteome</keyword>
<feature type="transmembrane region" description="Helical" evidence="2">
    <location>
        <begin position="28"/>
        <end position="52"/>
    </location>
</feature>
<accession>A0A517R6K8</accession>
<keyword evidence="2" id="KW-0812">Transmembrane</keyword>
<reference evidence="3 4" key="1">
    <citation type="submission" date="2019-02" db="EMBL/GenBank/DDBJ databases">
        <title>Deep-cultivation of Planctomycetes and their phenomic and genomic characterization uncovers novel biology.</title>
        <authorList>
            <person name="Wiegand S."/>
            <person name="Jogler M."/>
            <person name="Boedeker C."/>
            <person name="Pinto D."/>
            <person name="Vollmers J."/>
            <person name="Rivas-Marin E."/>
            <person name="Kohn T."/>
            <person name="Peeters S.H."/>
            <person name="Heuer A."/>
            <person name="Rast P."/>
            <person name="Oberbeckmann S."/>
            <person name="Bunk B."/>
            <person name="Jeske O."/>
            <person name="Meyerdierks A."/>
            <person name="Storesund J.E."/>
            <person name="Kallscheuer N."/>
            <person name="Luecker S."/>
            <person name="Lage O.M."/>
            <person name="Pohl T."/>
            <person name="Merkel B.J."/>
            <person name="Hornburger P."/>
            <person name="Mueller R.-W."/>
            <person name="Bruemmer F."/>
            <person name="Labrenz M."/>
            <person name="Spormann A.M."/>
            <person name="Op den Camp H."/>
            <person name="Overmann J."/>
            <person name="Amann R."/>
            <person name="Jetten M.S.M."/>
            <person name="Mascher T."/>
            <person name="Medema M.H."/>
            <person name="Devos D.P."/>
            <person name="Kaster A.-K."/>
            <person name="Ovreas L."/>
            <person name="Rohde M."/>
            <person name="Galperin M.Y."/>
            <person name="Jogler C."/>
        </authorList>
    </citation>
    <scope>NUCLEOTIDE SEQUENCE [LARGE SCALE GENOMIC DNA]</scope>
    <source>
        <strain evidence="3 4">Pan189</strain>
    </source>
</reference>
<sequence length="329" mass="34463">MTMRYDNSGHSESHADPGAPVDFAGRLLGLHAVTAAIAMILAVLAITIRALLGGIDSRLPAPESTLLLGGLVTALIATLPHALRLVSGVTTGERSSKTIDALRVGVATLSALLLGAAIGSVSAAGCCGAAMVMAAAAGFVYRKRVVDHVFGSIPQASIQPASRRSPKTLEPVARDDGDATSEKTSHVDQDLESRLMALAGGDDAQSPLDGDAVEAGYGDERDDFDETDHSLIGTAEWRRSADGSLCGRGSKVVLFEPGERVQYIHLTFQPAFPAAPHIELDCDAESESVTAKLSSSRAFGARIETRRRGELAGELRAMLHWTATNEQVA</sequence>
<evidence type="ECO:0000313" key="3">
    <source>
        <dbReference type="EMBL" id="QDT39485.1"/>
    </source>
</evidence>
<dbReference type="AlphaFoldDB" id="A0A517R6K8"/>
<organism evidence="3 4">
    <name type="scientific">Stratiformator vulcanicus</name>
    <dbReference type="NCBI Taxonomy" id="2527980"/>
    <lineage>
        <taxon>Bacteria</taxon>
        <taxon>Pseudomonadati</taxon>
        <taxon>Planctomycetota</taxon>
        <taxon>Planctomycetia</taxon>
        <taxon>Planctomycetales</taxon>
        <taxon>Planctomycetaceae</taxon>
        <taxon>Stratiformator</taxon>
    </lineage>
</organism>
<gene>
    <name evidence="3" type="ORF">Pan189_38930</name>
</gene>
<name>A0A517R6K8_9PLAN</name>
<evidence type="ECO:0000256" key="2">
    <source>
        <dbReference type="SAM" id="Phobius"/>
    </source>
</evidence>
<proteinExistence type="predicted"/>
<protein>
    <submittedName>
        <fullName evidence="3">Uncharacterized protein</fullName>
    </submittedName>
</protein>
<feature type="transmembrane region" description="Helical" evidence="2">
    <location>
        <begin position="112"/>
        <end position="141"/>
    </location>
</feature>
<feature type="region of interest" description="Disordered" evidence="1">
    <location>
        <begin position="160"/>
        <end position="188"/>
    </location>
</feature>